<dbReference type="GO" id="GO:0003700">
    <property type="term" value="F:DNA-binding transcription factor activity"/>
    <property type="evidence" value="ECO:0007669"/>
    <property type="project" value="TreeGrafter"/>
</dbReference>
<reference evidence="4 5" key="1">
    <citation type="submission" date="2020-10" db="EMBL/GenBank/DDBJ databases">
        <title>Eggerthella sp. nov., isolated from human feces.</title>
        <authorList>
            <person name="Yajun G."/>
        </authorList>
    </citation>
    <scope>NUCLEOTIDE SEQUENCE [LARGE SCALE GENOMIC DNA]</scope>
    <source>
        <strain evidence="4 5">HF-1101</strain>
    </source>
</reference>
<dbReference type="EMBL" id="CP063310">
    <property type="protein sequence ID" value="QOS68359.1"/>
    <property type="molecule type" value="Genomic_DNA"/>
</dbReference>
<dbReference type="Proteomes" id="UP000478463">
    <property type="component" value="Chromosome"/>
</dbReference>
<dbReference type="AlphaFoldDB" id="A0A6L7IMJ9"/>
<dbReference type="InterPro" id="IPR050109">
    <property type="entry name" value="HTH-type_TetR-like_transc_reg"/>
</dbReference>
<dbReference type="KEGG" id="egd:GS424_000320"/>
<gene>
    <name evidence="4" type="ORF">GS424_000320</name>
</gene>
<dbReference type="InterPro" id="IPR001647">
    <property type="entry name" value="HTH_TetR"/>
</dbReference>
<evidence type="ECO:0000256" key="1">
    <source>
        <dbReference type="ARBA" id="ARBA00023015"/>
    </source>
</evidence>
<name>A0A6L7IMJ9_9ACTN</name>
<dbReference type="GO" id="GO:0000976">
    <property type="term" value="F:transcription cis-regulatory region binding"/>
    <property type="evidence" value="ECO:0007669"/>
    <property type="project" value="TreeGrafter"/>
</dbReference>
<dbReference type="RefSeq" id="WP_160940779.1">
    <property type="nucleotide sequence ID" value="NZ_CP063310.1"/>
</dbReference>
<dbReference type="PANTHER" id="PTHR30055:SF234">
    <property type="entry name" value="HTH-TYPE TRANSCRIPTIONAL REGULATOR BETI"/>
    <property type="match status" value="1"/>
</dbReference>
<evidence type="ECO:0000313" key="4">
    <source>
        <dbReference type="EMBL" id="QOS68359.1"/>
    </source>
</evidence>
<keyword evidence="3" id="KW-0804">Transcription</keyword>
<proteinExistence type="predicted"/>
<protein>
    <submittedName>
        <fullName evidence="4">TetR/AcrR family transcriptional regulator</fullName>
    </submittedName>
</protein>
<evidence type="ECO:0000256" key="2">
    <source>
        <dbReference type="ARBA" id="ARBA00023125"/>
    </source>
</evidence>
<dbReference type="PROSITE" id="PS01081">
    <property type="entry name" value="HTH_TETR_1"/>
    <property type="match status" value="1"/>
</dbReference>
<dbReference type="SUPFAM" id="SSF46689">
    <property type="entry name" value="Homeodomain-like"/>
    <property type="match status" value="1"/>
</dbReference>
<dbReference type="Gene3D" id="1.10.357.10">
    <property type="entry name" value="Tetracycline Repressor, domain 2"/>
    <property type="match status" value="1"/>
</dbReference>
<keyword evidence="1" id="KW-0805">Transcription regulation</keyword>
<dbReference type="Pfam" id="PF00440">
    <property type="entry name" value="TetR_N"/>
    <property type="match status" value="1"/>
</dbReference>
<evidence type="ECO:0000313" key="5">
    <source>
        <dbReference type="Proteomes" id="UP000478463"/>
    </source>
</evidence>
<dbReference type="InterPro" id="IPR009057">
    <property type="entry name" value="Homeodomain-like_sf"/>
</dbReference>
<dbReference type="InterPro" id="IPR023772">
    <property type="entry name" value="DNA-bd_HTH_TetR-type_CS"/>
</dbReference>
<evidence type="ECO:0000256" key="3">
    <source>
        <dbReference type="ARBA" id="ARBA00023163"/>
    </source>
</evidence>
<dbReference type="PANTHER" id="PTHR30055">
    <property type="entry name" value="HTH-TYPE TRANSCRIPTIONAL REGULATOR RUTR"/>
    <property type="match status" value="1"/>
</dbReference>
<dbReference type="PRINTS" id="PR00455">
    <property type="entry name" value="HTHTETR"/>
</dbReference>
<accession>A0A6L7IMJ9</accession>
<sequence length="212" mass="23007">MAQLQTDGGRKIGLRERKRRATRAAIERAAIALVGELGYDSVTVALICERADVSQGTFFNYFPTKDAAIVGIGEYDLDVASVHAAFDRLMPCSMFHAALSLFLEVVDSFDWESDVAAQRVALVKDTPALMRLFLDNTFGFVSDFREIVGAYLEANPAVRACPDALSVAEEANIVVSEALEAAKFALYRVADDPASGLPRACDVEAVIRRIVG</sequence>
<organism evidence="4 5">
    <name type="scientific">Eggerthella guodeyinii</name>
    <dbReference type="NCBI Taxonomy" id="2690837"/>
    <lineage>
        <taxon>Bacteria</taxon>
        <taxon>Bacillati</taxon>
        <taxon>Actinomycetota</taxon>
        <taxon>Coriobacteriia</taxon>
        <taxon>Eggerthellales</taxon>
        <taxon>Eggerthellaceae</taxon>
        <taxon>Eggerthella</taxon>
    </lineage>
</organism>
<keyword evidence="2" id="KW-0238">DNA-binding</keyword>
<dbReference type="PROSITE" id="PS50977">
    <property type="entry name" value="HTH_TETR_2"/>
    <property type="match status" value="1"/>
</dbReference>